<gene>
    <name evidence="2" type="ORF">L201_007362</name>
</gene>
<reference evidence="2 3" key="1">
    <citation type="submission" date="2024-01" db="EMBL/GenBank/DDBJ databases">
        <title>Comparative genomics of Cryptococcus and Kwoniella reveals pathogenesis evolution and contrasting modes of karyotype evolution via chromosome fusion or intercentromeric recombination.</title>
        <authorList>
            <person name="Coelho M.A."/>
            <person name="David-Palma M."/>
            <person name="Shea T."/>
            <person name="Bowers K."/>
            <person name="McGinley-Smith S."/>
            <person name="Mohammad A.W."/>
            <person name="Gnirke A."/>
            <person name="Yurkov A.M."/>
            <person name="Nowrousian M."/>
            <person name="Sun S."/>
            <person name="Cuomo C.A."/>
            <person name="Heitman J."/>
        </authorList>
    </citation>
    <scope>NUCLEOTIDE SEQUENCE [LARGE SCALE GENOMIC DNA]</scope>
    <source>
        <strain evidence="2 3">CBS 6074</strain>
    </source>
</reference>
<dbReference type="AlphaFoldDB" id="A0AAX4K6H1"/>
<dbReference type="Proteomes" id="UP001355207">
    <property type="component" value="Chromosome 10"/>
</dbReference>
<organism evidence="2 3">
    <name type="scientific">Kwoniella dendrophila CBS 6074</name>
    <dbReference type="NCBI Taxonomy" id="1295534"/>
    <lineage>
        <taxon>Eukaryota</taxon>
        <taxon>Fungi</taxon>
        <taxon>Dikarya</taxon>
        <taxon>Basidiomycota</taxon>
        <taxon>Agaricomycotina</taxon>
        <taxon>Tremellomycetes</taxon>
        <taxon>Tremellales</taxon>
        <taxon>Cryptococcaceae</taxon>
        <taxon>Kwoniella</taxon>
    </lineage>
</organism>
<keyword evidence="3" id="KW-1185">Reference proteome</keyword>
<feature type="domain" description="Nucleolar 27S pre-rRNA processing Urb2/Npa2 C-terminal" evidence="1">
    <location>
        <begin position="675"/>
        <end position="806"/>
    </location>
</feature>
<evidence type="ECO:0000259" key="1">
    <source>
        <dbReference type="Pfam" id="PF10441"/>
    </source>
</evidence>
<name>A0AAX4K6H1_9TREE</name>
<dbReference type="GeneID" id="91098031"/>
<dbReference type="Pfam" id="PF10441">
    <property type="entry name" value="Urb2"/>
    <property type="match status" value="1"/>
</dbReference>
<accession>A0AAX4K6H1</accession>
<sequence length="808" mass="88412">MQKSETWLEVWISTLKSLGAIKELPELVSLLSQTAASAFGVYCMAFEAHPSLRDELTQTMSALLLQHDVLQTIDPLQPILAQSPMKGCHLAIPALFQQLVDTYHRFRYSIFTQASSSKVAHDVFIASKEREAVRIALGRTLDYMEKDGSPLLMFQSRCLLWQTIESWGGYMEREAAWTQMLRSEARRAEQALASSGAALIGPSLQILAILERLDHDQASLGPDVIRWCLACPALHRATAETVLSSLLRFFHLTHSLPAFFELVLKSLQGLFANDLPDDIICSLYNLTLEGPLTGKIVHHSLIQAVRSTNIGAARSKSWNDIMSLFIDRLKTTMSDNFTDKKRKRSTVELSHASAAMLGITTRLIVYCMQAAAGTTHDVAASVVSLDELTGVLADWTPPLPASKKTKSSSHRQSQWNAAVVEAGRLRVARAVEMHTSLKLIAKRTSQDVSIFLPAVIWELPNVKERDSLGPMVSLLYVDEVNLQVRNPNFIARLMAVAYGGDLSASTLLSSLINFSALRTKMVDLLSIAWNASQPTVDNLDAVESHNVLCKAGQWLNVPFTAKEPLGPLLLAAFSQNSKSLQRARLGQAVIETFACESTDMTQSIAATTVVAKVVPESSVFAGRFGEAVSICIASRITPAHLRLLAALCVRCNDTDITRRAIDAALSAAPDISLIQLFEKLVEDKMTSSAQLNSQSLSRLFVALTQMRLKTHETSPLAKHVPGILVAFVRAAANIRSSFSPSMRQDLEPGLFALCNLATTGGRADGRGREGEGVGTPFGLGEGMGGEGERELWANLWRSWSKSRYMGQG</sequence>
<dbReference type="RefSeq" id="XP_066079167.1">
    <property type="nucleotide sequence ID" value="XM_066223070.1"/>
</dbReference>
<protein>
    <recommendedName>
        <fullName evidence="1">Nucleolar 27S pre-rRNA processing Urb2/Npa2 C-terminal domain-containing protein</fullName>
    </recommendedName>
</protein>
<evidence type="ECO:0000313" key="3">
    <source>
        <dbReference type="Proteomes" id="UP001355207"/>
    </source>
</evidence>
<evidence type="ECO:0000313" key="2">
    <source>
        <dbReference type="EMBL" id="WWC92405.1"/>
    </source>
</evidence>
<dbReference type="InterPro" id="IPR018849">
    <property type="entry name" value="Urb2/Npa2_C"/>
</dbReference>
<dbReference type="EMBL" id="CP144107">
    <property type="protein sequence ID" value="WWC92405.1"/>
    <property type="molecule type" value="Genomic_DNA"/>
</dbReference>
<proteinExistence type="predicted"/>